<dbReference type="EMBL" id="VSSQ01000586">
    <property type="protein sequence ID" value="MPL98042.1"/>
    <property type="molecule type" value="Genomic_DNA"/>
</dbReference>
<accession>A0A644W602</accession>
<proteinExistence type="predicted"/>
<reference evidence="1" key="1">
    <citation type="submission" date="2019-08" db="EMBL/GenBank/DDBJ databases">
        <authorList>
            <person name="Kucharzyk K."/>
            <person name="Murdoch R.W."/>
            <person name="Higgins S."/>
            <person name="Loffler F."/>
        </authorList>
    </citation>
    <scope>NUCLEOTIDE SEQUENCE</scope>
</reference>
<comment type="caution">
    <text evidence="1">The sequence shown here is derived from an EMBL/GenBank/DDBJ whole genome shotgun (WGS) entry which is preliminary data.</text>
</comment>
<sequence length="167" mass="19137">MLLVKVFACVFLLVVVFFSGADYVCFRIAQLQIRREVKALIRKGLNEDDLTKITVTADNIIDIEWVKEGRELVYHGEMYDVVKAEKTRSGIVLSCFNDKKEGRLLARCMNNTNASRIFHKFRKSFVFVHPLVADEIQLLLPQSFSAEMNSEFHSPELAVLSPPPRFV</sequence>
<protein>
    <submittedName>
        <fullName evidence="1">Uncharacterized protein</fullName>
    </submittedName>
</protein>
<evidence type="ECO:0000313" key="1">
    <source>
        <dbReference type="EMBL" id="MPL98042.1"/>
    </source>
</evidence>
<gene>
    <name evidence="1" type="ORF">SDC9_44240</name>
</gene>
<dbReference type="AlphaFoldDB" id="A0A644W602"/>
<organism evidence="1">
    <name type="scientific">bioreactor metagenome</name>
    <dbReference type="NCBI Taxonomy" id="1076179"/>
    <lineage>
        <taxon>unclassified sequences</taxon>
        <taxon>metagenomes</taxon>
        <taxon>ecological metagenomes</taxon>
    </lineage>
</organism>
<name>A0A644W602_9ZZZZ</name>